<keyword evidence="4" id="KW-1185">Reference proteome</keyword>
<feature type="signal peptide" evidence="2">
    <location>
        <begin position="1"/>
        <end position="19"/>
    </location>
</feature>
<dbReference type="EMBL" id="KQ964248">
    <property type="protein sequence ID" value="KXJ92583.1"/>
    <property type="molecule type" value="Genomic_DNA"/>
</dbReference>
<dbReference type="AlphaFoldDB" id="A0A136J629"/>
<reference evidence="4" key="1">
    <citation type="submission" date="2016-02" db="EMBL/GenBank/DDBJ databases">
        <title>Draft genome sequence of Microdochium bolleyi, a fungal endophyte of beachgrass.</title>
        <authorList>
            <consortium name="DOE Joint Genome Institute"/>
            <person name="David A.S."/>
            <person name="May G."/>
            <person name="Haridas S."/>
            <person name="Lim J."/>
            <person name="Wang M."/>
            <person name="Labutti K."/>
            <person name="Lipzen A."/>
            <person name="Barry K."/>
            <person name="Grigoriev I.V."/>
        </authorList>
    </citation>
    <scope>NUCLEOTIDE SEQUENCE [LARGE SCALE GENOMIC DNA]</scope>
    <source>
        <strain evidence="4">J235TASD1</strain>
    </source>
</reference>
<gene>
    <name evidence="3" type="ORF">Micbo1qcDRAFT_173758</name>
</gene>
<keyword evidence="2" id="KW-0732">Signal</keyword>
<dbReference type="Proteomes" id="UP000070501">
    <property type="component" value="Unassembled WGS sequence"/>
</dbReference>
<name>A0A136J629_9PEZI</name>
<proteinExistence type="predicted"/>
<feature type="region of interest" description="Disordered" evidence="1">
    <location>
        <begin position="81"/>
        <end position="103"/>
    </location>
</feature>
<dbReference type="InParanoid" id="A0A136J629"/>
<feature type="chain" id="PRO_5007293544" evidence="2">
    <location>
        <begin position="20"/>
        <end position="251"/>
    </location>
</feature>
<organism evidence="3 4">
    <name type="scientific">Microdochium bolleyi</name>
    <dbReference type="NCBI Taxonomy" id="196109"/>
    <lineage>
        <taxon>Eukaryota</taxon>
        <taxon>Fungi</taxon>
        <taxon>Dikarya</taxon>
        <taxon>Ascomycota</taxon>
        <taxon>Pezizomycotina</taxon>
        <taxon>Sordariomycetes</taxon>
        <taxon>Xylariomycetidae</taxon>
        <taxon>Xylariales</taxon>
        <taxon>Microdochiaceae</taxon>
        <taxon>Microdochium</taxon>
    </lineage>
</organism>
<evidence type="ECO:0000313" key="4">
    <source>
        <dbReference type="Proteomes" id="UP000070501"/>
    </source>
</evidence>
<protein>
    <submittedName>
        <fullName evidence="3">Uncharacterized protein</fullName>
    </submittedName>
</protein>
<evidence type="ECO:0000256" key="2">
    <source>
        <dbReference type="SAM" id="SignalP"/>
    </source>
</evidence>
<evidence type="ECO:0000313" key="3">
    <source>
        <dbReference type="EMBL" id="KXJ92583.1"/>
    </source>
</evidence>
<accession>A0A136J629</accession>
<sequence>MKTTTFAFIACMVATLGNAADVNALARRHKSDEARATPSAILAGNTHILNTMNGTAAATLMLAGSTPSLAATAKPSSSTKAVSGAANGAASSSKHSTSHTAASTGAAAATAGAAATTGKPSSLPSSSVVHTGAATGWDVNLGGFKGWLLSVLFVALVPSTWRISGREYAYVDRLRIFVHLCALRSFDSLTTPEVLEVQRSRGLKHLIHGLNLILLLGEAIWELMVTCPVRVRGLVDAAFEALLHVSVELGL</sequence>
<evidence type="ECO:0000256" key="1">
    <source>
        <dbReference type="SAM" id="MobiDB-lite"/>
    </source>
</evidence>
<dbReference type="OrthoDB" id="10620782at2759"/>